<evidence type="ECO:0000313" key="4">
    <source>
        <dbReference type="EMBL" id="HIX00408.1"/>
    </source>
</evidence>
<dbReference type="EMBL" id="DXGD01000357">
    <property type="protein sequence ID" value="HIX00408.1"/>
    <property type="molecule type" value="Genomic_DNA"/>
</dbReference>
<dbReference type="PRINTS" id="PR00081">
    <property type="entry name" value="GDHRDH"/>
</dbReference>
<dbReference type="InterPro" id="IPR020904">
    <property type="entry name" value="Sc_DH/Rdtase_CS"/>
</dbReference>
<comment type="caution">
    <text evidence="4">The sequence shown here is derived from an EMBL/GenBank/DDBJ whole genome shotgun (WGS) entry which is preliminary data.</text>
</comment>
<dbReference type="InterPro" id="IPR036291">
    <property type="entry name" value="NAD(P)-bd_dom_sf"/>
</dbReference>
<dbReference type="Gene3D" id="3.40.50.720">
    <property type="entry name" value="NAD(P)-binding Rossmann-like Domain"/>
    <property type="match status" value="1"/>
</dbReference>
<dbReference type="AlphaFoldDB" id="A0A9D1UU31"/>
<dbReference type="EC" id="1.1.1.30" evidence="4"/>
<dbReference type="PRINTS" id="PR00080">
    <property type="entry name" value="SDRFAMILY"/>
</dbReference>
<sequence length="260" mass="26991">MNSAQDRTSSAAAGALAGRRALVTGGASGIGAACVRALAAAGATVTVADLDAEAAAALAHEVSGESWAVDLADTTALEDVRLDVDILINNAGVQRVAPIHEFDPEAWRLMHRLMVESPFLLTRAVLPGMYERGFGRVIGISSVHGVRASAYKSAYVAAKHALEGLSKVTALEGAPHGVTSNCINPAYVRTPLVEKQIADQARIHGIAEGEVVEKIMLTESAVKRLTEPEEVASLVVWMASDASGMVTGSSYAMDGGWAAS</sequence>
<dbReference type="Proteomes" id="UP000824151">
    <property type="component" value="Unassembled WGS sequence"/>
</dbReference>
<evidence type="ECO:0000256" key="1">
    <source>
        <dbReference type="ARBA" id="ARBA00006484"/>
    </source>
</evidence>
<comment type="similarity">
    <text evidence="1 3">Belongs to the short-chain dehydrogenases/reductases (SDR) family.</text>
</comment>
<protein>
    <submittedName>
        <fullName evidence="4">3-hydroxybutyrate dehydrogenase</fullName>
        <ecNumber evidence="4">1.1.1.30</ecNumber>
    </submittedName>
</protein>
<dbReference type="InterPro" id="IPR050259">
    <property type="entry name" value="SDR"/>
</dbReference>
<dbReference type="NCBIfam" id="NF009093">
    <property type="entry name" value="PRK12429.1"/>
    <property type="match status" value="1"/>
</dbReference>
<evidence type="ECO:0000256" key="3">
    <source>
        <dbReference type="RuleBase" id="RU000363"/>
    </source>
</evidence>
<proteinExistence type="inferred from homology"/>
<dbReference type="PROSITE" id="PS51257">
    <property type="entry name" value="PROKAR_LIPOPROTEIN"/>
    <property type="match status" value="1"/>
</dbReference>
<dbReference type="FunFam" id="3.40.50.720:FF:000084">
    <property type="entry name" value="Short-chain dehydrogenase reductase"/>
    <property type="match status" value="1"/>
</dbReference>
<dbReference type="PANTHER" id="PTHR42879:SF2">
    <property type="entry name" value="3-OXOACYL-[ACYL-CARRIER-PROTEIN] REDUCTASE FABG"/>
    <property type="match status" value="1"/>
</dbReference>
<dbReference type="PANTHER" id="PTHR42879">
    <property type="entry name" value="3-OXOACYL-(ACYL-CARRIER-PROTEIN) REDUCTASE"/>
    <property type="match status" value="1"/>
</dbReference>
<dbReference type="GO" id="GO:0003858">
    <property type="term" value="F:3-hydroxybutyrate dehydrogenase activity"/>
    <property type="evidence" value="ECO:0007669"/>
    <property type="project" value="UniProtKB-EC"/>
</dbReference>
<name>A0A9D1UU31_9MICC</name>
<evidence type="ECO:0000313" key="5">
    <source>
        <dbReference type="Proteomes" id="UP000824151"/>
    </source>
</evidence>
<reference evidence="4" key="2">
    <citation type="submission" date="2021-04" db="EMBL/GenBank/DDBJ databases">
        <authorList>
            <person name="Gilroy R."/>
        </authorList>
    </citation>
    <scope>NUCLEOTIDE SEQUENCE</scope>
    <source>
        <strain evidence="4">ChiHejej3B27-3195</strain>
    </source>
</reference>
<dbReference type="SUPFAM" id="SSF51735">
    <property type="entry name" value="NAD(P)-binding Rossmann-fold domains"/>
    <property type="match status" value="1"/>
</dbReference>
<dbReference type="PROSITE" id="PS00061">
    <property type="entry name" value="ADH_SHORT"/>
    <property type="match status" value="1"/>
</dbReference>
<dbReference type="InterPro" id="IPR002347">
    <property type="entry name" value="SDR_fam"/>
</dbReference>
<dbReference type="GO" id="GO:0032787">
    <property type="term" value="P:monocarboxylic acid metabolic process"/>
    <property type="evidence" value="ECO:0007669"/>
    <property type="project" value="UniProtKB-ARBA"/>
</dbReference>
<reference evidence="4" key="1">
    <citation type="journal article" date="2021" name="PeerJ">
        <title>Extensive microbial diversity within the chicken gut microbiome revealed by metagenomics and culture.</title>
        <authorList>
            <person name="Gilroy R."/>
            <person name="Ravi A."/>
            <person name="Getino M."/>
            <person name="Pursley I."/>
            <person name="Horton D.L."/>
            <person name="Alikhan N.F."/>
            <person name="Baker D."/>
            <person name="Gharbi K."/>
            <person name="Hall N."/>
            <person name="Watson M."/>
            <person name="Adriaenssens E.M."/>
            <person name="Foster-Nyarko E."/>
            <person name="Jarju S."/>
            <person name="Secka A."/>
            <person name="Antonio M."/>
            <person name="Oren A."/>
            <person name="Chaudhuri R.R."/>
            <person name="La Ragione R."/>
            <person name="Hildebrand F."/>
            <person name="Pallen M.J."/>
        </authorList>
    </citation>
    <scope>NUCLEOTIDE SEQUENCE</scope>
    <source>
        <strain evidence="4">ChiHejej3B27-3195</strain>
    </source>
</reference>
<organism evidence="4 5">
    <name type="scientific">Candidatus Nesterenkonia stercoripullorum</name>
    <dbReference type="NCBI Taxonomy" id="2838701"/>
    <lineage>
        <taxon>Bacteria</taxon>
        <taxon>Bacillati</taxon>
        <taxon>Actinomycetota</taxon>
        <taxon>Actinomycetes</taxon>
        <taxon>Micrococcales</taxon>
        <taxon>Micrococcaceae</taxon>
        <taxon>Nesterenkonia</taxon>
    </lineage>
</organism>
<dbReference type="Pfam" id="PF00106">
    <property type="entry name" value="adh_short"/>
    <property type="match status" value="1"/>
</dbReference>
<accession>A0A9D1UU31</accession>
<keyword evidence="2 4" id="KW-0560">Oxidoreductase</keyword>
<evidence type="ECO:0000256" key="2">
    <source>
        <dbReference type="ARBA" id="ARBA00023002"/>
    </source>
</evidence>
<gene>
    <name evidence="4" type="ORF">H9871_09710</name>
</gene>